<name>A0AAW1W2U9_RUBAR</name>
<dbReference type="InterPro" id="IPR038511">
    <property type="entry name" value="TAP42/TAP46-like_sf"/>
</dbReference>
<dbReference type="Gene3D" id="1.25.40.540">
    <property type="entry name" value="TAP42-like family"/>
    <property type="match status" value="1"/>
</dbReference>
<comment type="caution">
    <text evidence="1">The sequence shown here is derived from an EMBL/GenBank/DDBJ whole genome shotgun (WGS) entry which is preliminary data.</text>
</comment>
<dbReference type="GO" id="GO:0051721">
    <property type="term" value="F:protein phosphatase 2A binding"/>
    <property type="evidence" value="ECO:0007669"/>
    <property type="project" value="TreeGrafter"/>
</dbReference>
<keyword evidence="2" id="KW-1185">Reference proteome</keyword>
<evidence type="ECO:0000313" key="1">
    <source>
        <dbReference type="EMBL" id="KAK9914446.1"/>
    </source>
</evidence>
<dbReference type="EMBL" id="JBEDUW010000007">
    <property type="protein sequence ID" value="KAK9914446.1"/>
    <property type="molecule type" value="Genomic_DNA"/>
</dbReference>
<organism evidence="1 2">
    <name type="scientific">Rubus argutus</name>
    <name type="common">Southern blackberry</name>
    <dbReference type="NCBI Taxonomy" id="59490"/>
    <lineage>
        <taxon>Eukaryota</taxon>
        <taxon>Viridiplantae</taxon>
        <taxon>Streptophyta</taxon>
        <taxon>Embryophyta</taxon>
        <taxon>Tracheophyta</taxon>
        <taxon>Spermatophyta</taxon>
        <taxon>Magnoliopsida</taxon>
        <taxon>eudicotyledons</taxon>
        <taxon>Gunneridae</taxon>
        <taxon>Pentapetalae</taxon>
        <taxon>rosids</taxon>
        <taxon>fabids</taxon>
        <taxon>Rosales</taxon>
        <taxon>Rosaceae</taxon>
        <taxon>Rosoideae</taxon>
        <taxon>Rosoideae incertae sedis</taxon>
        <taxon>Rubus</taxon>
    </lineage>
</organism>
<dbReference type="Proteomes" id="UP001457282">
    <property type="component" value="Unassembled WGS sequence"/>
</dbReference>
<dbReference type="AlphaFoldDB" id="A0AAW1W2U9"/>
<evidence type="ECO:0000313" key="2">
    <source>
        <dbReference type="Proteomes" id="UP001457282"/>
    </source>
</evidence>
<reference evidence="1 2" key="1">
    <citation type="journal article" date="2023" name="G3 (Bethesda)">
        <title>A chromosome-length genome assembly and annotation of blackberry (Rubus argutus, cv. 'Hillquist').</title>
        <authorList>
            <person name="Bruna T."/>
            <person name="Aryal R."/>
            <person name="Dudchenko O."/>
            <person name="Sargent D.J."/>
            <person name="Mead D."/>
            <person name="Buti M."/>
            <person name="Cavallini A."/>
            <person name="Hytonen T."/>
            <person name="Andres J."/>
            <person name="Pham M."/>
            <person name="Weisz D."/>
            <person name="Mascagni F."/>
            <person name="Usai G."/>
            <person name="Natali L."/>
            <person name="Bassil N."/>
            <person name="Fernandez G.E."/>
            <person name="Lomsadze A."/>
            <person name="Armour M."/>
            <person name="Olukolu B."/>
            <person name="Poorten T."/>
            <person name="Britton C."/>
            <person name="Davik J."/>
            <person name="Ashrafi H."/>
            <person name="Aiden E.L."/>
            <person name="Borodovsky M."/>
            <person name="Worthington M."/>
        </authorList>
    </citation>
    <scope>NUCLEOTIDE SEQUENCE [LARGE SCALE GENOMIC DNA]</scope>
    <source>
        <strain evidence="1">PI 553951</strain>
    </source>
</reference>
<dbReference type="GO" id="GO:0005829">
    <property type="term" value="C:cytosol"/>
    <property type="evidence" value="ECO:0007669"/>
    <property type="project" value="TreeGrafter"/>
</dbReference>
<gene>
    <name evidence="1" type="ORF">M0R45_038226</name>
</gene>
<dbReference type="GO" id="GO:0009966">
    <property type="term" value="P:regulation of signal transduction"/>
    <property type="evidence" value="ECO:0007669"/>
    <property type="project" value="InterPro"/>
</dbReference>
<sequence>MEDMPLPALFEQARKVHLTATESGDGVDQEEVKKGCRALEKCDEMISKLGLFSTNETKEDISTTNLKYIMVPYYLGELTEKVAHDDRIHIVKASQAKLKEFVSFWLRRLLDSNAKELQNRSCWKLRSGKSGEGVRLEHLPCPTPIEAGDEDVLDDDGEEEREAWFTSISLALCKAFDLLEMLKKEEEMLLAFKERQSKEGDKEFYQEVLDDRAQRAEAWHRDAAARMQYTKPSTTYHMRNFCTRCSRRESKCITNA</sequence>
<dbReference type="InterPro" id="IPR007304">
    <property type="entry name" value="TAP46-like"/>
</dbReference>
<dbReference type="Pfam" id="PF04177">
    <property type="entry name" value="TAP42"/>
    <property type="match status" value="2"/>
</dbReference>
<dbReference type="GO" id="GO:0035303">
    <property type="term" value="P:regulation of dephosphorylation"/>
    <property type="evidence" value="ECO:0007669"/>
    <property type="project" value="TreeGrafter"/>
</dbReference>
<proteinExistence type="predicted"/>
<protein>
    <submittedName>
        <fullName evidence="1">Uncharacterized protein</fullName>
    </submittedName>
</protein>
<dbReference type="PANTHER" id="PTHR10933:SF9">
    <property type="entry name" value="IMMUNOGLOBULIN-BINDING PROTEIN 1"/>
    <property type="match status" value="1"/>
</dbReference>
<dbReference type="PANTHER" id="PTHR10933">
    <property type="entry name" value="IMMUNOGLOBULIN-BINDING PROTEIN 1"/>
    <property type="match status" value="1"/>
</dbReference>
<accession>A0AAW1W2U9</accession>